<proteinExistence type="predicted"/>
<dbReference type="Proteomes" id="UP000828941">
    <property type="component" value="Chromosome 3"/>
</dbReference>
<accession>A0ACB9PV23</accession>
<gene>
    <name evidence="1" type="ORF">L6164_005975</name>
</gene>
<evidence type="ECO:0000313" key="2">
    <source>
        <dbReference type="Proteomes" id="UP000828941"/>
    </source>
</evidence>
<protein>
    <submittedName>
        <fullName evidence="1">Uncharacterized protein</fullName>
    </submittedName>
</protein>
<name>A0ACB9PV23_BAUVA</name>
<keyword evidence="2" id="KW-1185">Reference proteome</keyword>
<evidence type="ECO:0000313" key="1">
    <source>
        <dbReference type="EMBL" id="KAI4351632.1"/>
    </source>
</evidence>
<reference evidence="1 2" key="1">
    <citation type="journal article" date="2022" name="DNA Res.">
        <title>Chromosomal-level genome assembly of the orchid tree Bauhinia variegata (Leguminosae; Cercidoideae) supports the allotetraploid origin hypothesis of Bauhinia.</title>
        <authorList>
            <person name="Zhong Y."/>
            <person name="Chen Y."/>
            <person name="Zheng D."/>
            <person name="Pang J."/>
            <person name="Liu Y."/>
            <person name="Luo S."/>
            <person name="Meng S."/>
            <person name="Qian L."/>
            <person name="Wei D."/>
            <person name="Dai S."/>
            <person name="Zhou R."/>
        </authorList>
    </citation>
    <scope>NUCLEOTIDE SEQUENCE [LARGE SCALE GENOMIC DNA]</scope>
    <source>
        <strain evidence="1">BV-YZ2020</strain>
    </source>
</reference>
<organism evidence="1 2">
    <name type="scientific">Bauhinia variegata</name>
    <name type="common">Purple orchid tree</name>
    <name type="synonym">Phanera variegata</name>
    <dbReference type="NCBI Taxonomy" id="167791"/>
    <lineage>
        <taxon>Eukaryota</taxon>
        <taxon>Viridiplantae</taxon>
        <taxon>Streptophyta</taxon>
        <taxon>Embryophyta</taxon>
        <taxon>Tracheophyta</taxon>
        <taxon>Spermatophyta</taxon>
        <taxon>Magnoliopsida</taxon>
        <taxon>eudicotyledons</taxon>
        <taxon>Gunneridae</taxon>
        <taxon>Pentapetalae</taxon>
        <taxon>rosids</taxon>
        <taxon>fabids</taxon>
        <taxon>Fabales</taxon>
        <taxon>Fabaceae</taxon>
        <taxon>Cercidoideae</taxon>
        <taxon>Cercideae</taxon>
        <taxon>Bauhiniinae</taxon>
        <taxon>Bauhinia</taxon>
    </lineage>
</organism>
<comment type="caution">
    <text evidence="1">The sequence shown here is derived from an EMBL/GenBank/DDBJ whole genome shotgun (WGS) entry which is preliminary data.</text>
</comment>
<sequence length="446" mass="49495">MKEHEVQCCGLSFWVYLVIGLGLVAFAGISSGLALGLLSFSQVDLEVFVKAGRPNDKKNAERILPIVKNGHFVLCTLLIGKSLAIEALPIIMDTILPVWVAILLSAPLVIVFAEIVPQAVCSRHGLTLGAKMAPFVQLLHLIFFPISYPASKLLDWILGKSHSVLLRRSELKTFVDLHANEAGKGGELSRHETSIITGAMDMTQKTAKDAMTPISQTFSLDINSKLDMHTMTLIMNKGHSRIPIYSGSPRNIIGLILVKNLMFCSPEDQTPIKNLIIRRIPRVCDNWPLYEILKLFQKGHSHMAVVLKNNKNTENTSARAVGEPTILNIITDKKLNLVHDIGGSNSSLGLQKNRSISINESTLSSTEEEFHSATLQNVMALENELHEASRQSERENRYISQEEMESLPAAFDEGAIGIITMEDVMEQLLQEDILDETDEYIHVQKK</sequence>
<dbReference type="EMBL" id="CM039428">
    <property type="protein sequence ID" value="KAI4351632.1"/>
    <property type="molecule type" value="Genomic_DNA"/>
</dbReference>